<feature type="non-terminal residue" evidence="1">
    <location>
        <position position="1"/>
    </location>
</feature>
<dbReference type="EMBL" id="PFJG01000023">
    <property type="protein sequence ID" value="PIX68135.1"/>
    <property type="molecule type" value="Genomic_DNA"/>
</dbReference>
<protein>
    <submittedName>
        <fullName evidence="1">Uncharacterized protein</fullName>
    </submittedName>
</protein>
<reference evidence="2" key="1">
    <citation type="submission" date="2017-09" db="EMBL/GenBank/DDBJ databases">
        <title>Depth-based differentiation of microbial function through sediment-hosted aquifers and enrichment of novel symbionts in the deep terrestrial subsurface.</title>
        <authorList>
            <person name="Probst A.J."/>
            <person name="Ladd B."/>
            <person name="Jarett J.K."/>
            <person name="Geller-Mcgrath D.E."/>
            <person name="Sieber C.M.K."/>
            <person name="Emerson J.B."/>
            <person name="Anantharaman K."/>
            <person name="Thomas B.C."/>
            <person name="Malmstrom R."/>
            <person name="Stieglmeier M."/>
            <person name="Klingl A."/>
            <person name="Woyke T."/>
            <person name="Ryan C.M."/>
            <person name="Banfield J.F."/>
        </authorList>
    </citation>
    <scope>NUCLEOTIDE SEQUENCE [LARGE SCALE GENOMIC DNA]</scope>
</reference>
<evidence type="ECO:0000313" key="1">
    <source>
        <dbReference type="EMBL" id="PIX68135.1"/>
    </source>
</evidence>
<proteinExistence type="predicted"/>
<dbReference type="Proteomes" id="UP000229531">
    <property type="component" value="Unassembled WGS sequence"/>
</dbReference>
<sequence length="92" mass="10392">AATCGQNWIEIVANLIQNNYNIWLTVDASNLKMQALVLMAGLKAEHNPEVIKKILANNDQKNPDDILVIERNGLTVFEKTDHSDYPQVLFRS</sequence>
<accession>A0A2M7LJ71</accession>
<comment type="caution">
    <text evidence="1">The sequence shown here is derived from an EMBL/GenBank/DDBJ whole genome shotgun (WGS) entry which is preliminary data.</text>
</comment>
<gene>
    <name evidence="1" type="ORF">COZ41_01215</name>
</gene>
<evidence type="ECO:0000313" key="2">
    <source>
        <dbReference type="Proteomes" id="UP000229531"/>
    </source>
</evidence>
<name>A0A2M7LJ71_9BACT</name>
<dbReference type="AlphaFoldDB" id="A0A2M7LJ71"/>
<organism evidence="1 2">
    <name type="scientific">Candidatus Shapirobacteria bacterium CG_4_10_14_3_um_filter_35_13</name>
    <dbReference type="NCBI Taxonomy" id="1974873"/>
    <lineage>
        <taxon>Bacteria</taxon>
        <taxon>Candidatus Shapironibacteriota</taxon>
    </lineage>
</organism>